<feature type="domain" description="CXXC-type" evidence="7">
    <location>
        <begin position="54"/>
        <end position="102"/>
    </location>
</feature>
<evidence type="ECO:0000256" key="1">
    <source>
        <dbReference type="ARBA" id="ARBA00022723"/>
    </source>
</evidence>
<dbReference type="GO" id="GO:0008270">
    <property type="term" value="F:zinc ion binding"/>
    <property type="evidence" value="ECO:0007669"/>
    <property type="project" value="UniProtKB-KW"/>
</dbReference>
<dbReference type="InterPro" id="IPR002857">
    <property type="entry name" value="Znf_CXXC"/>
</dbReference>
<feature type="region of interest" description="Disordered" evidence="5">
    <location>
        <begin position="24"/>
        <end position="59"/>
    </location>
</feature>
<keyword evidence="3" id="KW-0862">Zinc</keyword>
<feature type="compositionally biased region" description="Polar residues" evidence="5">
    <location>
        <begin position="196"/>
        <end position="226"/>
    </location>
</feature>
<keyword evidence="9" id="KW-1185">Reference proteome</keyword>
<evidence type="ECO:0000256" key="5">
    <source>
        <dbReference type="SAM" id="MobiDB-lite"/>
    </source>
</evidence>
<evidence type="ECO:0000313" key="9">
    <source>
        <dbReference type="Proteomes" id="UP000228934"/>
    </source>
</evidence>
<organism evidence="8 9">
    <name type="scientific">Aquarana catesbeiana</name>
    <name type="common">American bullfrog</name>
    <name type="synonym">Rana catesbeiana</name>
    <dbReference type="NCBI Taxonomy" id="8400"/>
    <lineage>
        <taxon>Eukaryota</taxon>
        <taxon>Metazoa</taxon>
        <taxon>Chordata</taxon>
        <taxon>Craniata</taxon>
        <taxon>Vertebrata</taxon>
        <taxon>Euteleostomi</taxon>
        <taxon>Amphibia</taxon>
        <taxon>Batrachia</taxon>
        <taxon>Anura</taxon>
        <taxon>Neobatrachia</taxon>
        <taxon>Ranoidea</taxon>
        <taxon>Ranidae</taxon>
        <taxon>Aquarana</taxon>
    </lineage>
</organism>
<accession>A0A2G9RHU1</accession>
<keyword evidence="2 4" id="KW-0863">Zinc-finger</keyword>
<feature type="signal peptide" evidence="6">
    <location>
        <begin position="1"/>
        <end position="20"/>
    </location>
</feature>
<dbReference type="Pfam" id="PF02008">
    <property type="entry name" value="zf-CXXC"/>
    <property type="match status" value="1"/>
</dbReference>
<proteinExistence type="predicted"/>
<evidence type="ECO:0000256" key="4">
    <source>
        <dbReference type="PROSITE-ProRule" id="PRU00509"/>
    </source>
</evidence>
<evidence type="ECO:0000259" key="7">
    <source>
        <dbReference type="PROSITE" id="PS51058"/>
    </source>
</evidence>
<keyword evidence="6" id="KW-0732">Signal</keyword>
<evidence type="ECO:0000313" key="8">
    <source>
        <dbReference type="EMBL" id="PIO27476.1"/>
    </source>
</evidence>
<dbReference type="Proteomes" id="UP000228934">
    <property type="component" value="Unassembled WGS sequence"/>
</dbReference>
<keyword evidence="1" id="KW-0479">Metal-binding</keyword>
<name>A0A2G9RHU1_AQUCT</name>
<feature type="non-terminal residue" evidence="8">
    <location>
        <position position="247"/>
    </location>
</feature>
<evidence type="ECO:0000256" key="2">
    <source>
        <dbReference type="ARBA" id="ARBA00022771"/>
    </source>
</evidence>
<dbReference type="GO" id="GO:0003677">
    <property type="term" value="F:DNA binding"/>
    <property type="evidence" value="ECO:0007669"/>
    <property type="project" value="InterPro"/>
</dbReference>
<evidence type="ECO:0000256" key="3">
    <source>
        <dbReference type="ARBA" id="ARBA00022833"/>
    </source>
</evidence>
<gene>
    <name evidence="8" type="ORF">AB205_0028790</name>
</gene>
<feature type="compositionally biased region" description="Basic and acidic residues" evidence="5">
    <location>
        <begin position="171"/>
        <end position="185"/>
    </location>
</feature>
<sequence>MVLCLFIFYYIFSTLPYADKSSIAGSEEADSPAPPIKPIKQVPRNKTPQEPPVKKGRRSRRCGQCSGCQVPEDCGICTNCLDKPKFGGRNIKKQCCKMRKCQNLQWMPSKAYMQKQAKAARKKDKKLKFADKQEATAVKPSTELSPKNAVKSTAATPTREDPPHTPPPAPKKADPPKCTAEKMPEEESLPTPSCEIKQTLSAQKTTKQLPPQPASNPTSAHSSPTPISRKEAPKSSTCETKKKQLAV</sequence>
<dbReference type="PROSITE" id="PS51058">
    <property type="entry name" value="ZF_CXXC"/>
    <property type="match status" value="1"/>
</dbReference>
<feature type="chain" id="PRO_5013970531" description="CXXC-type domain-containing protein" evidence="6">
    <location>
        <begin position="21"/>
        <end position="247"/>
    </location>
</feature>
<reference evidence="9" key="1">
    <citation type="journal article" date="2017" name="Nat. Commun.">
        <title>The North American bullfrog draft genome provides insight into hormonal regulation of long noncoding RNA.</title>
        <authorList>
            <person name="Hammond S.A."/>
            <person name="Warren R.L."/>
            <person name="Vandervalk B.P."/>
            <person name="Kucuk E."/>
            <person name="Khan H."/>
            <person name="Gibb E.A."/>
            <person name="Pandoh P."/>
            <person name="Kirk H."/>
            <person name="Zhao Y."/>
            <person name="Jones M."/>
            <person name="Mungall A.J."/>
            <person name="Coope R."/>
            <person name="Pleasance S."/>
            <person name="Moore R.A."/>
            <person name="Holt R.A."/>
            <person name="Round J.M."/>
            <person name="Ohora S."/>
            <person name="Walle B.V."/>
            <person name="Veldhoen N."/>
            <person name="Helbing C.C."/>
            <person name="Birol I."/>
        </authorList>
    </citation>
    <scope>NUCLEOTIDE SEQUENCE [LARGE SCALE GENOMIC DNA]</scope>
</reference>
<feature type="compositionally biased region" description="Polar residues" evidence="5">
    <location>
        <begin position="142"/>
        <end position="155"/>
    </location>
</feature>
<evidence type="ECO:0000256" key="6">
    <source>
        <dbReference type="SAM" id="SignalP"/>
    </source>
</evidence>
<dbReference type="AlphaFoldDB" id="A0A2G9RHU1"/>
<dbReference type="EMBL" id="KV943651">
    <property type="protein sequence ID" value="PIO27476.1"/>
    <property type="molecule type" value="Genomic_DNA"/>
</dbReference>
<feature type="region of interest" description="Disordered" evidence="5">
    <location>
        <begin position="115"/>
        <end position="247"/>
    </location>
</feature>
<protein>
    <recommendedName>
        <fullName evidence="7">CXXC-type domain-containing protein</fullName>
    </recommendedName>
</protein>
<dbReference type="OrthoDB" id="308383at2759"/>